<dbReference type="Proteomes" id="UP000199582">
    <property type="component" value="Unassembled WGS sequence"/>
</dbReference>
<dbReference type="EMBL" id="FOAG01000007">
    <property type="protein sequence ID" value="SEL72821.1"/>
    <property type="molecule type" value="Genomic_DNA"/>
</dbReference>
<keyword evidence="5" id="KW-0805">Transcription regulation</keyword>
<dbReference type="SMART" id="SM00862">
    <property type="entry name" value="Trans_reg_C"/>
    <property type="match status" value="1"/>
</dbReference>
<evidence type="ECO:0000256" key="6">
    <source>
        <dbReference type="ARBA" id="ARBA00023125"/>
    </source>
</evidence>
<dbReference type="RefSeq" id="WP_093037190.1">
    <property type="nucleotide sequence ID" value="NZ_FOAG01000007.1"/>
</dbReference>
<dbReference type="GO" id="GO:0000156">
    <property type="term" value="F:phosphorelay response regulator activity"/>
    <property type="evidence" value="ECO:0007669"/>
    <property type="project" value="TreeGrafter"/>
</dbReference>
<comment type="subcellular location">
    <subcellularLocation>
        <location evidence="1">Cytoplasm</location>
    </subcellularLocation>
</comment>
<feature type="domain" description="Response regulatory" evidence="11">
    <location>
        <begin position="6"/>
        <end position="119"/>
    </location>
</feature>
<dbReference type="SMART" id="SM00448">
    <property type="entry name" value="REC"/>
    <property type="match status" value="1"/>
</dbReference>
<dbReference type="Gene3D" id="3.40.50.2300">
    <property type="match status" value="1"/>
</dbReference>
<dbReference type="OrthoDB" id="9802426at2"/>
<dbReference type="AlphaFoldDB" id="A0A1H7SJH1"/>
<reference evidence="13 14" key="1">
    <citation type="submission" date="2016-10" db="EMBL/GenBank/DDBJ databases">
        <authorList>
            <person name="de Groot N.N."/>
        </authorList>
    </citation>
    <scope>NUCLEOTIDE SEQUENCE [LARGE SCALE GENOMIC DNA]</scope>
    <source>
        <strain evidence="13 14">DSM 100674</strain>
    </source>
</reference>
<dbReference type="InterPro" id="IPR001867">
    <property type="entry name" value="OmpR/PhoB-type_DNA-bd"/>
</dbReference>
<evidence type="ECO:0000256" key="5">
    <source>
        <dbReference type="ARBA" id="ARBA00023015"/>
    </source>
</evidence>
<evidence type="ECO:0000256" key="9">
    <source>
        <dbReference type="PROSITE-ProRule" id="PRU00169"/>
    </source>
</evidence>
<dbReference type="SUPFAM" id="SSF46894">
    <property type="entry name" value="C-terminal effector domain of the bipartite response regulators"/>
    <property type="match status" value="1"/>
</dbReference>
<dbReference type="InterPro" id="IPR039420">
    <property type="entry name" value="WalR-like"/>
</dbReference>
<dbReference type="Pfam" id="PF00486">
    <property type="entry name" value="Trans_reg_C"/>
    <property type="match status" value="1"/>
</dbReference>
<dbReference type="PANTHER" id="PTHR48111:SF4">
    <property type="entry name" value="DNA-BINDING DUAL TRANSCRIPTIONAL REGULATOR OMPR"/>
    <property type="match status" value="1"/>
</dbReference>
<feature type="DNA-binding region" description="OmpR/PhoB-type" evidence="10">
    <location>
        <begin position="134"/>
        <end position="234"/>
    </location>
</feature>
<accession>A0A1H7SJH1</accession>
<dbReference type="InterPro" id="IPR016032">
    <property type="entry name" value="Sig_transdc_resp-reg_C-effctor"/>
</dbReference>
<dbReference type="GO" id="GO:0006355">
    <property type="term" value="P:regulation of DNA-templated transcription"/>
    <property type="evidence" value="ECO:0007669"/>
    <property type="project" value="InterPro"/>
</dbReference>
<keyword evidence="2" id="KW-0963">Cytoplasm</keyword>
<keyword evidence="14" id="KW-1185">Reference proteome</keyword>
<dbReference type="GO" id="GO:0000976">
    <property type="term" value="F:transcription cis-regulatory region binding"/>
    <property type="evidence" value="ECO:0007669"/>
    <property type="project" value="TreeGrafter"/>
</dbReference>
<dbReference type="CDD" id="cd00383">
    <property type="entry name" value="trans_reg_C"/>
    <property type="match status" value="1"/>
</dbReference>
<name>A0A1H7SJH1_9RHOB</name>
<dbReference type="PROSITE" id="PS51755">
    <property type="entry name" value="OMPR_PHOB"/>
    <property type="match status" value="1"/>
</dbReference>
<protein>
    <recommendedName>
        <fullName evidence="8">Regulatory protein VirG</fullName>
    </recommendedName>
</protein>
<keyword evidence="3 9" id="KW-0597">Phosphoprotein</keyword>
<organism evidence="13 14">
    <name type="scientific">Roseovarius azorensis</name>
    <dbReference type="NCBI Taxonomy" id="1287727"/>
    <lineage>
        <taxon>Bacteria</taxon>
        <taxon>Pseudomonadati</taxon>
        <taxon>Pseudomonadota</taxon>
        <taxon>Alphaproteobacteria</taxon>
        <taxon>Rhodobacterales</taxon>
        <taxon>Roseobacteraceae</taxon>
        <taxon>Roseovarius</taxon>
    </lineage>
</organism>
<sequence>MSEQPHILVVDDHREIRDAVTRYLEKNGMRATSARDAVDMDAKLANGQFDLIVLDVMMPGEDGLSVCRRLSATGAVPILMLTALGEETDRIVGLEIGADDYLAKPFNPRELIARIKAILRRSTRSEPYAGSLSGRRIAFAHWVLDTDSRVLSSEDGAQIDLTSAEFKLLTVLLERPRFVLSRDQLLDLTAGRAASVFDRTIDNQISRLRRKIELDASRPRIVTTVRGGGYCLAADVHELS</sequence>
<evidence type="ECO:0000313" key="13">
    <source>
        <dbReference type="EMBL" id="SEL72821.1"/>
    </source>
</evidence>
<dbReference type="Gene3D" id="6.10.250.690">
    <property type="match status" value="1"/>
</dbReference>
<keyword evidence="6 10" id="KW-0238">DNA-binding</keyword>
<evidence type="ECO:0000259" key="12">
    <source>
        <dbReference type="PROSITE" id="PS51755"/>
    </source>
</evidence>
<dbReference type="InterPro" id="IPR036388">
    <property type="entry name" value="WH-like_DNA-bd_sf"/>
</dbReference>
<dbReference type="GO" id="GO:0032993">
    <property type="term" value="C:protein-DNA complex"/>
    <property type="evidence" value="ECO:0007669"/>
    <property type="project" value="TreeGrafter"/>
</dbReference>
<dbReference type="Pfam" id="PF00072">
    <property type="entry name" value="Response_reg"/>
    <property type="match status" value="1"/>
</dbReference>
<dbReference type="FunFam" id="1.10.10.10:FF:000099">
    <property type="entry name" value="Two-component system response regulator TorR"/>
    <property type="match status" value="1"/>
</dbReference>
<evidence type="ECO:0000256" key="8">
    <source>
        <dbReference type="ARBA" id="ARBA00067337"/>
    </source>
</evidence>
<dbReference type="InterPro" id="IPR011006">
    <property type="entry name" value="CheY-like_superfamily"/>
</dbReference>
<dbReference type="PANTHER" id="PTHR48111">
    <property type="entry name" value="REGULATOR OF RPOS"/>
    <property type="match status" value="1"/>
</dbReference>
<evidence type="ECO:0000256" key="2">
    <source>
        <dbReference type="ARBA" id="ARBA00022490"/>
    </source>
</evidence>
<feature type="modified residue" description="4-aspartylphosphate" evidence="9">
    <location>
        <position position="55"/>
    </location>
</feature>
<proteinExistence type="predicted"/>
<dbReference type="STRING" id="1287727.SAMN05443999_107155"/>
<evidence type="ECO:0000256" key="1">
    <source>
        <dbReference type="ARBA" id="ARBA00004496"/>
    </source>
</evidence>
<keyword evidence="4" id="KW-0902">Two-component regulatory system</keyword>
<keyword evidence="7" id="KW-0804">Transcription</keyword>
<dbReference type="GO" id="GO:0005829">
    <property type="term" value="C:cytosol"/>
    <property type="evidence" value="ECO:0007669"/>
    <property type="project" value="TreeGrafter"/>
</dbReference>
<evidence type="ECO:0000256" key="7">
    <source>
        <dbReference type="ARBA" id="ARBA00023163"/>
    </source>
</evidence>
<dbReference type="SUPFAM" id="SSF52172">
    <property type="entry name" value="CheY-like"/>
    <property type="match status" value="1"/>
</dbReference>
<evidence type="ECO:0000256" key="10">
    <source>
        <dbReference type="PROSITE-ProRule" id="PRU01091"/>
    </source>
</evidence>
<dbReference type="Gene3D" id="1.10.10.10">
    <property type="entry name" value="Winged helix-like DNA-binding domain superfamily/Winged helix DNA-binding domain"/>
    <property type="match status" value="1"/>
</dbReference>
<evidence type="ECO:0000256" key="4">
    <source>
        <dbReference type="ARBA" id="ARBA00023012"/>
    </source>
</evidence>
<dbReference type="PROSITE" id="PS50110">
    <property type="entry name" value="RESPONSE_REGULATORY"/>
    <property type="match status" value="1"/>
</dbReference>
<evidence type="ECO:0000313" key="14">
    <source>
        <dbReference type="Proteomes" id="UP000199582"/>
    </source>
</evidence>
<dbReference type="InterPro" id="IPR001789">
    <property type="entry name" value="Sig_transdc_resp-reg_receiver"/>
</dbReference>
<gene>
    <name evidence="13" type="ORF">SAMN05443999_107155</name>
</gene>
<feature type="domain" description="OmpR/PhoB-type" evidence="12">
    <location>
        <begin position="134"/>
        <end position="234"/>
    </location>
</feature>
<evidence type="ECO:0000256" key="3">
    <source>
        <dbReference type="ARBA" id="ARBA00022553"/>
    </source>
</evidence>
<dbReference type="FunFam" id="3.40.50.2300:FF:000001">
    <property type="entry name" value="DNA-binding response regulator PhoB"/>
    <property type="match status" value="1"/>
</dbReference>
<evidence type="ECO:0000259" key="11">
    <source>
        <dbReference type="PROSITE" id="PS50110"/>
    </source>
</evidence>